<proteinExistence type="predicted"/>
<protein>
    <submittedName>
        <fullName evidence="4">Class A beta-lactamase-related serine hydrolase</fullName>
    </submittedName>
</protein>
<feature type="chain" id="PRO_5017037964" evidence="2">
    <location>
        <begin position="28"/>
        <end position="457"/>
    </location>
</feature>
<name>A0A346NJR3_9ALTE</name>
<dbReference type="InterPro" id="IPR012338">
    <property type="entry name" value="Beta-lactam/transpept-like"/>
</dbReference>
<dbReference type="KEGG" id="salm:D0Y50_04875"/>
<evidence type="ECO:0000256" key="1">
    <source>
        <dbReference type="SAM" id="MobiDB-lite"/>
    </source>
</evidence>
<feature type="signal peptide" evidence="2">
    <location>
        <begin position="1"/>
        <end position="27"/>
    </location>
</feature>
<evidence type="ECO:0000259" key="3">
    <source>
        <dbReference type="Pfam" id="PF00144"/>
    </source>
</evidence>
<dbReference type="SUPFAM" id="SSF56601">
    <property type="entry name" value="beta-lactamase/transpeptidase-like"/>
    <property type="match status" value="1"/>
</dbReference>
<dbReference type="Proteomes" id="UP000262073">
    <property type="component" value="Chromosome"/>
</dbReference>
<feature type="domain" description="Beta-lactamase-related" evidence="3">
    <location>
        <begin position="53"/>
        <end position="340"/>
    </location>
</feature>
<dbReference type="PANTHER" id="PTHR46825:SF9">
    <property type="entry name" value="BETA-LACTAMASE-RELATED DOMAIN-CONTAINING PROTEIN"/>
    <property type="match status" value="1"/>
</dbReference>
<keyword evidence="5" id="KW-1185">Reference proteome</keyword>
<dbReference type="RefSeq" id="WP_108567820.1">
    <property type="nucleotide sequence ID" value="NZ_CP031769.1"/>
</dbReference>
<dbReference type="OrthoDB" id="9799367at2"/>
<dbReference type="Gene3D" id="3.40.710.10">
    <property type="entry name" value="DD-peptidase/beta-lactamase superfamily"/>
    <property type="match status" value="1"/>
</dbReference>
<accession>A0A346NJR3</accession>
<reference evidence="4 5" key="1">
    <citation type="submission" date="2018-08" db="EMBL/GenBank/DDBJ databases">
        <title>Salinimonas sediminis sp. nov., a piezophilic bacterium isolated from a deep-sea sediment sample from the New Britain Trench.</title>
        <authorList>
            <person name="Cao J."/>
        </authorList>
    </citation>
    <scope>NUCLEOTIDE SEQUENCE [LARGE SCALE GENOMIC DNA]</scope>
    <source>
        <strain evidence="4 5">N102</strain>
    </source>
</reference>
<evidence type="ECO:0000313" key="4">
    <source>
        <dbReference type="EMBL" id="AXR05770.1"/>
    </source>
</evidence>
<dbReference type="InterPro" id="IPR050491">
    <property type="entry name" value="AmpC-like"/>
</dbReference>
<evidence type="ECO:0000313" key="5">
    <source>
        <dbReference type="Proteomes" id="UP000262073"/>
    </source>
</evidence>
<sequence>MERKTKLKLMVIWAKFAAILFTLPIAAQSFDQHQAKLDTYLTTLSDNNKIMTAVYVTDSGVPRYEHYAGLASVEGNVPISAQTRFRIGSVTKTFTAVLIMQLIENNKLSLDTKLNQFYPAIPNAAQINIKHLLSHRSGIFNYTNDPDYMSFMTTPQTEEQLISRIRGYQPEFSPGSKHKYSNSNYVLLGFIIESLYGQPLQEVIARNITQPLNLDSTYYGNSIEIEENEASSYRYNAHWVKHPETHMSAPHGAGAIVSNAKDTNEFFTALFEGKLVSNDSLSAMMKLEDGYGLGMTAAPFGEKQFYGHFGGIDGFVSAAGYNTEDGLNITVLSNAVNYNFNEVLIAVLKTMYGHSIDIPDFSAKSITLSEKVLSSFEGQFASTQIPIKIRFWVEDGRLMSQGEGQGAVPLTAYSETKFRFDPAGLVINFEEPNSSSNRSNGFVLSQGGGKYEFKRQQ</sequence>
<gene>
    <name evidence="4" type="ORF">D0Y50_04875</name>
</gene>
<dbReference type="GO" id="GO:0016787">
    <property type="term" value="F:hydrolase activity"/>
    <property type="evidence" value="ECO:0007669"/>
    <property type="project" value="UniProtKB-KW"/>
</dbReference>
<dbReference type="InterPro" id="IPR001466">
    <property type="entry name" value="Beta-lactam-related"/>
</dbReference>
<keyword evidence="2" id="KW-0732">Signal</keyword>
<dbReference type="Pfam" id="PF00144">
    <property type="entry name" value="Beta-lactamase"/>
    <property type="match status" value="1"/>
</dbReference>
<dbReference type="EMBL" id="CP031769">
    <property type="protein sequence ID" value="AXR05770.1"/>
    <property type="molecule type" value="Genomic_DNA"/>
</dbReference>
<feature type="compositionally biased region" description="Polar residues" evidence="1">
    <location>
        <begin position="431"/>
        <end position="443"/>
    </location>
</feature>
<feature type="region of interest" description="Disordered" evidence="1">
    <location>
        <begin position="431"/>
        <end position="457"/>
    </location>
</feature>
<keyword evidence="4" id="KW-0378">Hydrolase</keyword>
<dbReference type="AlphaFoldDB" id="A0A346NJR3"/>
<evidence type="ECO:0000256" key="2">
    <source>
        <dbReference type="SAM" id="SignalP"/>
    </source>
</evidence>
<dbReference type="PANTHER" id="PTHR46825">
    <property type="entry name" value="D-ALANYL-D-ALANINE-CARBOXYPEPTIDASE/ENDOPEPTIDASE AMPH"/>
    <property type="match status" value="1"/>
</dbReference>
<organism evidence="4 5">
    <name type="scientific">Salinimonas sediminis</name>
    <dbReference type="NCBI Taxonomy" id="2303538"/>
    <lineage>
        <taxon>Bacteria</taxon>
        <taxon>Pseudomonadati</taxon>
        <taxon>Pseudomonadota</taxon>
        <taxon>Gammaproteobacteria</taxon>
        <taxon>Alteromonadales</taxon>
        <taxon>Alteromonadaceae</taxon>
        <taxon>Alteromonas/Salinimonas group</taxon>
        <taxon>Salinimonas</taxon>
    </lineage>
</organism>